<name>A0A381VP50_9ZZZZ</name>
<proteinExistence type="predicted"/>
<evidence type="ECO:0000313" key="1">
    <source>
        <dbReference type="EMBL" id="SVA41407.1"/>
    </source>
</evidence>
<protein>
    <submittedName>
        <fullName evidence="1">Uncharacterized protein</fullName>
    </submittedName>
</protein>
<gene>
    <name evidence="1" type="ORF">METZ01_LOCUS94261</name>
</gene>
<feature type="non-terminal residue" evidence="1">
    <location>
        <position position="1"/>
    </location>
</feature>
<dbReference type="EMBL" id="UINC01009228">
    <property type="protein sequence ID" value="SVA41407.1"/>
    <property type="molecule type" value="Genomic_DNA"/>
</dbReference>
<accession>A0A381VP50</accession>
<feature type="non-terminal residue" evidence="1">
    <location>
        <position position="53"/>
    </location>
</feature>
<dbReference type="AlphaFoldDB" id="A0A381VP50"/>
<organism evidence="1">
    <name type="scientific">marine metagenome</name>
    <dbReference type="NCBI Taxonomy" id="408172"/>
    <lineage>
        <taxon>unclassified sequences</taxon>
        <taxon>metagenomes</taxon>
        <taxon>ecological metagenomes</taxon>
    </lineage>
</organism>
<sequence>VNQDALFKLAEEAIKHWDIEVKSLNLHLQSENTVFKVEGLDGNTYALRIHRKG</sequence>
<reference evidence="1" key="1">
    <citation type="submission" date="2018-05" db="EMBL/GenBank/DDBJ databases">
        <authorList>
            <person name="Lanie J.A."/>
            <person name="Ng W.-L."/>
            <person name="Kazmierczak K.M."/>
            <person name="Andrzejewski T.M."/>
            <person name="Davidsen T.M."/>
            <person name="Wayne K.J."/>
            <person name="Tettelin H."/>
            <person name="Glass J.I."/>
            <person name="Rusch D."/>
            <person name="Podicherti R."/>
            <person name="Tsui H.-C.T."/>
            <person name="Winkler M.E."/>
        </authorList>
    </citation>
    <scope>NUCLEOTIDE SEQUENCE</scope>
</reference>